<feature type="compositionally biased region" description="Basic and acidic residues" evidence="5">
    <location>
        <begin position="1134"/>
        <end position="1145"/>
    </location>
</feature>
<feature type="compositionally biased region" description="Low complexity" evidence="5">
    <location>
        <begin position="941"/>
        <end position="950"/>
    </location>
</feature>
<comment type="caution">
    <text evidence="8">The sequence shown here is derived from an EMBL/GenBank/DDBJ whole genome shotgun (WGS) entry which is preliminary data.</text>
</comment>
<dbReference type="InterPro" id="IPR050675">
    <property type="entry name" value="OAF3"/>
</dbReference>
<feature type="compositionally biased region" description="Pro residues" evidence="5">
    <location>
        <begin position="519"/>
        <end position="530"/>
    </location>
</feature>
<dbReference type="InterPro" id="IPR036864">
    <property type="entry name" value="Zn2-C6_fun-type_DNA-bd_sf"/>
</dbReference>
<dbReference type="GO" id="GO:0008270">
    <property type="term" value="F:zinc ion binding"/>
    <property type="evidence" value="ECO:0007669"/>
    <property type="project" value="InterPro"/>
</dbReference>
<feature type="compositionally biased region" description="Low complexity" evidence="5">
    <location>
        <begin position="990"/>
        <end position="999"/>
    </location>
</feature>
<evidence type="ECO:0000259" key="7">
    <source>
        <dbReference type="PROSITE" id="PS51719"/>
    </source>
</evidence>
<dbReference type="InterPro" id="IPR001138">
    <property type="entry name" value="Zn2Cys6_DnaBD"/>
</dbReference>
<dbReference type="GO" id="GO:0003677">
    <property type="term" value="F:DNA binding"/>
    <property type="evidence" value="ECO:0007669"/>
    <property type="project" value="UniProtKB-KW"/>
</dbReference>
<dbReference type="PROSITE" id="PS00463">
    <property type="entry name" value="ZN2_CY6_FUNGAL_1"/>
    <property type="match status" value="2"/>
</dbReference>
<feature type="compositionally biased region" description="Polar residues" evidence="5">
    <location>
        <begin position="1044"/>
        <end position="1055"/>
    </location>
</feature>
<feature type="region of interest" description="Disordered" evidence="5">
    <location>
        <begin position="90"/>
        <end position="115"/>
    </location>
</feature>
<evidence type="ECO:0000313" key="9">
    <source>
        <dbReference type="Proteomes" id="UP000007148"/>
    </source>
</evidence>
<dbReference type="AlphaFoldDB" id="G4TW31"/>
<dbReference type="InterPro" id="IPR027417">
    <property type="entry name" value="P-loop_NTPase"/>
</dbReference>
<name>G4TW31_SERID</name>
<keyword evidence="1" id="KW-0805">Transcription regulation</keyword>
<feature type="compositionally biased region" description="Low complexity" evidence="5">
    <location>
        <begin position="592"/>
        <end position="613"/>
    </location>
</feature>
<feature type="domain" description="Septin-type G" evidence="7">
    <location>
        <begin position="58"/>
        <end position="485"/>
    </location>
</feature>
<evidence type="ECO:0000256" key="5">
    <source>
        <dbReference type="SAM" id="MobiDB-lite"/>
    </source>
</evidence>
<dbReference type="Gene3D" id="4.10.240.10">
    <property type="entry name" value="Zn(2)-C6 fungal-type DNA-binding domain"/>
    <property type="match status" value="2"/>
</dbReference>
<dbReference type="GO" id="GO:0000981">
    <property type="term" value="F:DNA-binding transcription factor activity, RNA polymerase II-specific"/>
    <property type="evidence" value="ECO:0007669"/>
    <property type="project" value="InterPro"/>
</dbReference>
<protein>
    <submittedName>
        <fullName evidence="8">Related to GTP binding protein-Laccaria bicolor</fullName>
    </submittedName>
</protein>
<dbReference type="Pfam" id="PF00172">
    <property type="entry name" value="Zn_clus"/>
    <property type="match status" value="2"/>
</dbReference>
<dbReference type="SUPFAM" id="SSF57701">
    <property type="entry name" value="Zn2/Cys6 DNA-binding domain"/>
    <property type="match status" value="2"/>
</dbReference>
<organism evidence="8 9">
    <name type="scientific">Serendipita indica (strain DSM 11827)</name>
    <name type="common">Root endophyte fungus</name>
    <name type="synonym">Piriformospora indica</name>
    <dbReference type="NCBI Taxonomy" id="1109443"/>
    <lineage>
        <taxon>Eukaryota</taxon>
        <taxon>Fungi</taxon>
        <taxon>Dikarya</taxon>
        <taxon>Basidiomycota</taxon>
        <taxon>Agaricomycotina</taxon>
        <taxon>Agaricomycetes</taxon>
        <taxon>Sebacinales</taxon>
        <taxon>Serendipitaceae</taxon>
        <taxon>Serendipita</taxon>
    </lineage>
</organism>
<feature type="compositionally biased region" description="Low complexity" evidence="5">
    <location>
        <begin position="773"/>
        <end position="784"/>
    </location>
</feature>
<feature type="region of interest" description="Disordered" evidence="5">
    <location>
        <begin position="587"/>
        <end position="629"/>
    </location>
</feature>
<feature type="region of interest" description="Disordered" evidence="5">
    <location>
        <begin position="1"/>
        <end position="55"/>
    </location>
</feature>
<evidence type="ECO:0000259" key="6">
    <source>
        <dbReference type="PROSITE" id="PS50048"/>
    </source>
</evidence>
<evidence type="ECO:0000256" key="4">
    <source>
        <dbReference type="ARBA" id="ARBA00023242"/>
    </source>
</evidence>
<evidence type="ECO:0000313" key="8">
    <source>
        <dbReference type="EMBL" id="CCA75524.1"/>
    </source>
</evidence>
<feature type="compositionally biased region" description="Polar residues" evidence="5">
    <location>
        <begin position="532"/>
        <end position="547"/>
    </location>
</feature>
<evidence type="ECO:0000256" key="1">
    <source>
        <dbReference type="ARBA" id="ARBA00023015"/>
    </source>
</evidence>
<dbReference type="CDD" id="cd00067">
    <property type="entry name" value="GAL4"/>
    <property type="match status" value="2"/>
</dbReference>
<dbReference type="GO" id="GO:0005525">
    <property type="term" value="F:GTP binding"/>
    <property type="evidence" value="ECO:0007669"/>
    <property type="project" value="InterPro"/>
</dbReference>
<feature type="compositionally biased region" description="Polar residues" evidence="5">
    <location>
        <begin position="30"/>
        <end position="41"/>
    </location>
</feature>
<dbReference type="OrthoDB" id="10261408at2759"/>
<dbReference type="PANTHER" id="PTHR31069:SF32">
    <property type="entry name" value="ARGININE METABOLISM REGULATION PROTEIN II"/>
    <property type="match status" value="1"/>
</dbReference>
<dbReference type="InterPro" id="IPR030379">
    <property type="entry name" value="G_SEPTIN_dom"/>
</dbReference>
<dbReference type="PROSITE" id="PS50048">
    <property type="entry name" value="ZN2_CY6_FUNGAL_2"/>
    <property type="match status" value="2"/>
</dbReference>
<feature type="region of interest" description="Disordered" evidence="5">
    <location>
        <begin position="486"/>
        <end position="556"/>
    </location>
</feature>
<feature type="domain" description="Zn(2)-C6 fungal-type" evidence="6">
    <location>
        <begin position="854"/>
        <end position="884"/>
    </location>
</feature>
<evidence type="ECO:0000256" key="3">
    <source>
        <dbReference type="ARBA" id="ARBA00023163"/>
    </source>
</evidence>
<feature type="region of interest" description="Disordered" evidence="5">
    <location>
        <begin position="765"/>
        <end position="784"/>
    </location>
</feature>
<dbReference type="STRING" id="1109443.G4TW31"/>
<keyword evidence="2" id="KW-0238">DNA-binding</keyword>
<feature type="region of interest" description="Disordered" evidence="5">
    <location>
        <begin position="900"/>
        <end position="1145"/>
    </location>
</feature>
<dbReference type="EMBL" id="CAFZ01000465">
    <property type="protein sequence ID" value="CCA75524.1"/>
    <property type="molecule type" value="Genomic_DNA"/>
</dbReference>
<dbReference type="PANTHER" id="PTHR31069">
    <property type="entry name" value="OLEATE-ACTIVATED TRANSCRIPTION FACTOR 1-RELATED"/>
    <property type="match status" value="1"/>
</dbReference>
<feature type="compositionally biased region" description="Polar residues" evidence="5">
    <location>
        <begin position="1080"/>
        <end position="1089"/>
    </location>
</feature>
<keyword evidence="9" id="KW-1185">Reference proteome</keyword>
<dbReference type="Gene3D" id="3.40.50.300">
    <property type="entry name" value="P-loop containing nucleotide triphosphate hydrolases"/>
    <property type="match status" value="1"/>
</dbReference>
<dbReference type="eggNOG" id="KOG2655">
    <property type="taxonomic scope" value="Eukaryota"/>
</dbReference>
<accession>G4TW31</accession>
<feature type="region of interest" description="Disordered" evidence="5">
    <location>
        <begin position="809"/>
        <end position="835"/>
    </location>
</feature>
<dbReference type="InParanoid" id="G4TW31"/>
<evidence type="ECO:0000256" key="2">
    <source>
        <dbReference type="ARBA" id="ARBA00023125"/>
    </source>
</evidence>
<dbReference type="Proteomes" id="UP000007148">
    <property type="component" value="Unassembled WGS sequence"/>
</dbReference>
<gene>
    <name evidence="8" type="ORF">PIIN_09507</name>
</gene>
<feature type="compositionally biased region" description="Low complexity" evidence="5">
    <location>
        <begin position="1014"/>
        <end position="1043"/>
    </location>
</feature>
<dbReference type="PROSITE" id="PS51719">
    <property type="entry name" value="G_SEPTIN"/>
    <property type="match status" value="1"/>
</dbReference>
<feature type="compositionally biased region" description="Polar residues" evidence="5">
    <location>
        <begin position="901"/>
        <end position="932"/>
    </location>
</feature>
<dbReference type="SUPFAM" id="SSF52540">
    <property type="entry name" value="P-loop containing nucleoside triphosphate hydrolases"/>
    <property type="match status" value="1"/>
</dbReference>
<sequence>MSDEDDEERITMTTTPALPTLDSPGGQPAATRSQSTESTVQHGAGNVEASINRDKTSQVERINILVVGQPATGKTGLVKLFLETAPLSLQVGGPSDGRQQPESGSEHPGRLGDDPNPAALLARCAEFASFTSFCPTTALSTLEIPVKVQKSADGSPGTKTRILSFIDTPGLHLHLPHEREQVVDSILNRITEGFESGLKADTEIAARDNHIHLCLYLLDPNSVIPLETHRLLHPDLYNSSLALARQRIHQATLPISATSHLLLAGMPERLSSPNEPLDTGTTTRYYDAEPTSPYSQMAILPEEKELIQQIARRVPVLPIIARADELTESRLEAIQECVKRELQGSTEALLKTLLEDSRTRSSADEPMMESAPRQQDRIAPAIMLPESYHHGDGAGRATTRPSKEAYAERFRAEVGEGWPLDENSIQDSRKDLVRSYRWGTINVLDAKCSDFLPLRTVLLHPRIRELRDLVMERYLPVYLADIQAPPSKETTVPRHRQEPSSGSSFAAPYSPLSLAHTPGLPPSPTAPFPQPRSRSSLTSHTTGPTRGTHQEEPAPVVSPALVTPSARSYPSRGSIQFAVPYSYKPSAPLPPGQASSSSSGFVGGPPVTTPSVPIRWADQTTPLGRRGSGKKLYVSGASSPVLTAPAPMQSTSNPVYQARLTAKSLMGNPEATLEQSASSGTSALTTGVPNVAPQTGSIYPAKSRTGRKIAVACNFCRSRKLKCDGVRPVCGQCSRRGVPCAYEMTVKKRGMGKMTLAATAVEAADSGDGSGVTPPTSSIPPASAAETTRVLPSGSKQIQWRIDVRGSDPSTLTSVGNVGPALPGGTTESTQPQSPLAADLQAVLLSEIPSRGYACQFCRARKTRCDGTLPKCSNCAKRGQACVYPPSYFHAASASGEHIAFTSSSGSSDQQKPPTDPLQSSGSAATAVSNPTPRLGTSGVSLPPLSSLPLDQPLRERSSSSQSTSTSYWPGRAGNVSGTLLPSRQPPLSPLSTSRPFPSYGRSTDRGPDSRMATSSSRTSTLSRPPLLISTSPTAPALPPSGSNISPLTLSQSTPFAIPFPRRDSGEQQGPIGLMRRPSTAESASQSYTWRDRSSKRKASGSEGGQDKEDEEDASAPSPPKRRRISGDEPSLIGERRSSNDETRK</sequence>
<proteinExistence type="predicted"/>
<dbReference type="SMART" id="SM00066">
    <property type="entry name" value="GAL4"/>
    <property type="match status" value="2"/>
</dbReference>
<feature type="domain" description="Zn(2)-C6 fungal-type" evidence="6">
    <location>
        <begin position="712"/>
        <end position="742"/>
    </location>
</feature>
<feature type="compositionally biased region" description="Basic and acidic residues" evidence="5">
    <location>
        <begin position="104"/>
        <end position="113"/>
    </location>
</feature>
<reference evidence="8 9" key="1">
    <citation type="journal article" date="2011" name="PLoS Pathog.">
        <title>Endophytic Life Strategies Decoded by Genome and Transcriptome Analyses of the Mutualistic Root Symbiont Piriformospora indica.</title>
        <authorList>
            <person name="Zuccaro A."/>
            <person name="Lahrmann U."/>
            <person name="Guldener U."/>
            <person name="Langen G."/>
            <person name="Pfiffi S."/>
            <person name="Biedenkopf D."/>
            <person name="Wong P."/>
            <person name="Samans B."/>
            <person name="Grimm C."/>
            <person name="Basiewicz M."/>
            <person name="Murat C."/>
            <person name="Martin F."/>
            <person name="Kogel K.H."/>
        </authorList>
    </citation>
    <scope>NUCLEOTIDE SEQUENCE [LARGE SCALE GENOMIC DNA]</scope>
    <source>
        <strain evidence="8 9">DSM 11827</strain>
    </source>
</reference>
<keyword evidence="4" id="KW-0539">Nucleus</keyword>
<dbReference type="HOGENOM" id="CLU_277203_0_0_1"/>
<keyword evidence="3" id="KW-0804">Transcription</keyword>